<keyword evidence="3" id="KW-1185">Reference proteome</keyword>
<name>A0AAD8UGF2_GLOAC</name>
<sequence length="197" mass="21995">MQPYPAMLYLLRPNEMKLEKKGWWSGLLNPSFPFPPLKSGRRLQQSVTFVEIYLSFAEDGERFSVSDADDSCLRICGHPIHIRSHTSPLSPPFEMCVLSRRKIDSLIRDIGRRFLPSVGSGSGNLSTIATPSFKVQTGIRNSGPFSLCVCVVSIRYRCLDLETGPRILFRPSSPPLPLPARKRGSGASQWHARSPLP</sequence>
<comment type="caution">
    <text evidence="2">The sequence shown here is derived from an EMBL/GenBank/DDBJ whole genome shotgun (WGS) entry which is preliminary data.</text>
</comment>
<dbReference type="AlphaFoldDB" id="A0AAD8UGF2"/>
<dbReference type="EMBL" id="JAHMHS010000099">
    <property type="protein sequence ID" value="KAK1718805.1"/>
    <property type="molecule type" value="Genomic_DNA"/>
</dbReference>
<feature type="region of interest" description="Disordered" evidence="1">
    <location>
        <begin position="172"/>
        <end position="197"/>
    </location>
</feature>
<gene>
    <name evidence="2" type="ORF">BDZ83DRAFT_733499</name>
</gene>
<evidence type="ECO:0000313" key="2">
    <source>
        <dbReference type="EMBL" id="KAK1718805.1"/>
    </source>
</evidence>
<accession>A0AAD8UGF2</accession>
<dbReference type="RefSeq" id="XP_060361305.1">
    <property type="nucleotide sequence ID" value="XM_060512919.1"/>
</dbReference>
<protein>
    <submittedName>
        <fullName evidence="2">Uncharacterized protein</fullName>
    </submittedName>
</protein>
<organism evidence="2 3">
    <name type="scientific">Glomerella acutata</name>
    <name type="common">Colletotrichum acutatum</name>
    <dbReference type="NCBI Taxonomy" id="27357"/>
    <lineage>
        <taxon>Eukaryota</taxon>
        <taxon>Fungi</taxon>
        <taxon>Dikarya</taxon>
        <taxon>Ascomycota</taxon>
        <taxon>Pezizomycotina</taxon>
        <taxon>Sordariomycetes</taxon>
        <taxon>Hypocreomycetidae</taxon>
        <taxon>Glomerellales</taxon>
        <taxon>Glomerellaceae</taxon>
        <taxon>Colletotrichum</taxon>
        <taxon>Colletotrichum acutatum species complex</taxon>
    </lineage>
</organism>
<proteinExistence type="predicted"/>
<evidence type="ECO:0000256" key="1">
    <source>
        <dbReference type="SAM" id="MobiDB-lite"/>
    </source>
</evidence>
<dbReference type="Proteomes" id="UP001244207">
    <property type="component" value="Unassembled WGS sequence"/>
</dbReference>
<evidence type="ECO:0000313" key="3">
    <source>
        <dbReference type="Proteomes" id="UP001244207"/>
    </source>
</evidence>
<reference evidence="2" key="1">
    <citation type="submission" date="2021-12" db="EMBL/GenBank/DDBJ databases">
        <title>Comparative genomics, transcriptomics and evolutionary studies reveal genomic signatures of adaptation to plant cell wall in hemibiotrophic fungi.</title>
        <authorList>
            <consortium name="DOE Joint Genome Institute"/>
            <person name="Baroncelli R."/>
            <person name="Diaz J.F."/>
            <person name="Benocci T."/>
            <person name="Peng M."/>
            <person name="Battaglia E."/>
            <person name="Haridas S."/>
            <person name="Andreopoulos W."/>
            <person name="Labutti K."/>
            <person name="Pangilinan J."/>
            <person name="Floch G.L."/>
            <person name="Makela M.R."/>
            <person name="Henrissat B."/>
            <person name="Grigoriev I.V."/>
            <person name="Crouch J.A."/>
            <person name="De Vries R.P."/>
            <person name="Sukno S.A."/>
            <person name="Thon M.R."/>
        </authorList>
    </citation>
    <scope>NUCLEOTIDE SEQUENCE</scope>
    <source>
        <strain evidence="2">CBS 112980</strain>
    </source>
</reference>
<dbReference type="GeneID" id="85396817"/>